<dbReference type="InterPro" id="IPR019874">
    <property type="entry name" value="RF_methyltr_PrmC"/>
</dbReference>
<dbReference type="Gene3D" id="1.10.8.10">
    <property type="entry name" value="DNA helicase RuvA subunit, C-terminal domain"/>
    <property type="match status" value="1"/>
</dbReference>
<dbReference type="InterPro" id="IPR050320">
    <property type="entry name" value="N5-glutamine_MTase"/>
</dbReference>
<evidence type="ECO:0000313" key="7">
    <source>
        <dbReference type="Proteomes" id="UP000487882"/>
    </source>
</evidence>
<feature type="domain" description="Release factor glutamine methyltransferase N-terminal" evidence="5">
    <location>
        <begin position="5"/>
        <end position="88"/>
    </location>
</feature>
<evidence type="ECO:0000259" key="5">
    <source>
        <dbReference type="Pfam" id="PF17827"/>
    </source>
</evidence>
<dbReference type="Pfam" id="PF13847">
    <property type="entry name" value="Methyltransf_31"/>
    <property type="match status" value="1"/>
</dbReference>
<dbReference type="PANTHER" id="PTHR18895:SF74">
    <property type="entry name" value="MTRF1L RELEASE FACTOR GLUTAMINE METHYLTRANSFERASE"/>
    <property type="match status" value="1"/>
</dbReference>
<dbReference type="InterPro" id="IPR025714">
    <property type="entry name" value="Methyltranfer_dom"/>
</dbReference>
<sequence length="304" mass="33645">MRTDQLIHRCTDYLQEAGIDTASHDTKLILADTLGCSLSDVEKANLMGTDTSELIETYYHGEDDDPVQLFKERLCRRHAREPLQYIVGHTTFRYIDLKVGPGVFIPRQETEIIAQEAIDWVTSQGMYSPRIVDLCAGSGALGLSLACEIRGAQVWGVELSPQAAVWTRRNISEISRDYPDISVNYHFEMGDATSALTLAQLDGTVDVVVSNPPYVPLSQVPQQPEVRDFDPSLALYGGSADGMQIPEQIIRRAYSLLRPGGVFIMEHDISQGSQTCAFATATGFSSAQTGMDLTYRPRYLFAVK</sequence>
<feature type="domain" description="Methyltransferase" evidence="4">
    <location>
        <begin position="130"/>
        <end position="267"/>
    </location>
</feature>
<dbReference type="GO" id="GO:0003676">
    <property type="term" value="F:nucleic acid binding"/>
    <property type="evidence" value="ECO:0007669"/>
    <property type="project" value="InterPro"/>
</dbReference>
<evidence type="ECO:0000259" key="4">
    <source>
        <dbReference type="Pfam" id="PF13847"/>
    </source>
</evidence>
<name>A0A7K1J7B3_9BIFI</name>
<protein>
    <submittedName>
        <fullName evidence="6">Peptide release factor-glutamine N5-methyltransferase</fullName>
    </submittedName>
</protein>
<dbReference type="InterPro" id="IPR002052">
    <property type="entry name" value="DNA_methylase_N6_adenine_CS"/>
</dbReference>
<comment type="caution">
    <text evidence="6">The sequence shown here is derived from an EMBL/GenBank/DDBJ whole genome shotgun (WGS) entry which is preliminary data.</text>
</comment>
<dbReference type="PANTHER" id="PTHR18895">
    <property type="entry name" value="HEMK METHYLTRANSFERASE"/>
    <property type="match status" value="1"/>
</dbReference>
<evidence type="ECO:0000256" key="3">
    <source>
        <dbReference type="ARBA" id="ARBA00022691"/>
    </source>
</evidence>
<dbReference type="GO" id="GO:0008276">
    <property type="term" value="F:protein methyltransferase activity"/>
    <property type="evidence" value="ECO:0007669"/>
    <property type="project" value="InterPro"/>
</dbReference>
<dbReference type="Proteomes" id="UP000487882">
    <property type="component" value="Unassembled WGS sequence"/>
</dbReference>
<evidence type="ECO:0000256" key="1">
    <source>
        <dbReference type="ARBA" id="ARBA00022603"/>
    </source>
</evidence>
<keyword evidence="7" id="KW-1185">Reference proteome</keyword>
<dbReference type="Pfam" id="PF17827">
    <property type="entry name" value="PrmC_N"/>
    <property type="match status" value="1"/>
</dbReference>
<dbReference type="Gene3D" id="3.40.50.150">
    <property type="entry name" value="Vaccinia Virus protein VP39"/>
    <property type="match status" value="1"/>
</dbReference>
<dbReference type="EMBL" id="WNLP01000011">
    <property type="protein sequence ID" value="MUH60429.1"/>
    <property type="molecule type" value="Genomic_DNA"/>
</dbReference>
<dbReference type="NCBIfam" id="TIGR00536">
    <property type="entry name" value="hemK_fam"/>
    <property type="match status" value="1"/>
</dbReference>
<keyword evidence="3" id="KW-0949">S-adenosyl-L-methionine</keyword>
<dbReference type="NCBIfam" id="TIGR03534">
    <property type="entry name" value="RF_mod_PrmC"/>
    <property type="match status" value="1"/>
</dbReference>
<organism evidence="6 7">
    <name type="scientific">Bifidobacterium canis</name>
    <dbReference type="NCBI Taxonomy" id="2610880"/>
    <lineage>
        <taxon>Bacteria</taxon>
        <taxon>Bacillati</taxon>
        <taxon>Actinomycetota</taxon>
        <taxon>Actinomycetes</taxon>
        <taxon>Bifidobacteriales</taxon>
        <taxon>Bifidobacteriaceae</taxon>
        <taxon>Bifidobacterium</taxon>
    </lineage>
</organism>
<dbReference type="InterPro" id="IPR029063">
    <property type="entry name" value="SAM-dependent_MTases_sf"/>
</dbReference>
<reference evidence="6 7" key="1">
    <citation type="submission" date="2019-09" db="EMBL/GenBank/DDBJ databases">
        <title>Bifidobacterium canis sp. nov., isolated from the digestive tract of German Shepherd dog puppy.</title>
        <authorList>
            <person name="Bunesova V."/>
        </authorList>
    </citation>
    <scope>NUCLEOTIDE SEQUENCE [LARGE SCALE GENOMIC DNA]</scope>
    <source>
        <strain evidence="6 7">GSD1FS</strain>
    </source>
</reference>
<dbReference type="InterPro" id="IPR040758">
    <property type="entry name" value="PrmC_N"/>
</dbReference>
<dbReference type="CDD" id="cd02440">
    <property type="entry name" value="AdoMet_MTases"/>
    <property type="match status" value="1"/>
</dbReference>
<accession>A0A7K1J7B3</accession>
<evidence type="ECO:0000256" key="2">
    <source>
        <dbReference type="ARBA" id="ARBA00022679"/>
    </source>
</evidence>
<dbReference type="PROSITE" id="PS00092">
    <property type="entry name" value="N6_MTASE"/>
    <property type="match status" value="1"/>
</dbReference>
<dbReference type="InterPro" id="IPR004556">
    <property type="entry name" value="HemK-like"/>
</dbReference>
<evidence type="ECO:0000313" key="6">
    <source>
        <dbReference type="EMBL" id="MUH60429.1"/>
    </source>
</evidence>
<keyword evidence="1 6" id="KW-0489">Methyltransferase</keyword>
<dbReference type="SUPFAM" id="SSF53335">
    <property type="entry name" value="S-adenosyl-L-methionine-dependent methyltransferases"/>
    <property type="match status" value="1"/>
</dbReference>
<dbReference type="AlphaFoldDB" id="A0A7K1J7B3"/>
<proteinExistence type="predicted"/>
<keyword evidence="2 6" id="KW-0808">Transferase</keyword>
<dbReference type="RefSeq" id="WP_155589228.1">
    <property type="nucleotide sequence ID" value="NZ_WNLP01000011.1"/>
</dbReference>
<dbReference type="GO" id="GO:0032259">
    <property type="term" value="P:methylation"/>
    <property type="evidence" value="ECO:0007669"/>
    <property type="project" value="UniProtKB-KW"/>
</dbReference>
<gene>
    <name evidence="6" type="ORF">GSD1FS_1800</name>
</gene>